<evidence type="ECO:0000256" key="1">
    <source>
        <dbReference type="SAM" id="Phobius"/>
    </source>
</evidence>
<evidence type="ECO:0000313" key="2">
    <source>
        <dbReference type="EMBL" id="KAF7149183.1"/>
    </source>
</evidence>
<keyword evidence="1" id="KW-1133">Transmembrane helix</keyword>
<name>A0A834H7T8_RHOSS</name>
<dbReference type="InterPro" id="IPR044702">
    <property type="entry name" value="AGP23/40"/>
</dbReference>
<keyword evidence="1" id="KW-0472">Membrane</keyword>
<dbReference type="OrthoDB" id="10375976at2759"/>
<evidence type="ECO:0000313" key="3">
    <source>
        <dbReference type="Proteomes" id="UP000626092"/>
    </source>
</evidence>
<proteinExistence type="predicted"/>
<dbReference type="PANTHER" id="PTHR34672:SF2">
    <property type="entry name" value="ARABINOGALACTAN PROTEIN 23"/>
    <property type="match status" value="1"/>
</dbReference>
<feature type="transmembrane region" description="Helical" evidence="1">
    <location>
        <begin position="41"/>
        <end position="60"/>
    </location>
</feature>
<dbReference type="PANTHER" id="PTHR34672">
    <property type="entry name" value="POLLEN-SPECIFIC ARABINOGALACTA PROTEIN BAN102"/>
    <property type="match status" value="1"/>
</dbReference>
<comment type="caution">
    <text evidence="2">The sequence shown here is derived from an EMBL/GenBank/DDBJ whole genome shotgun (WGS) entry which is preliminary data.</text>
</comment>
<accession>A0A834H7T8</accession>
<protein>
    <submittedName>
        <fullName evidence="2">Uncharacterized protein</fullName>
    </submittedName>
</protein>
<organism evidence="2 3">
    <name type="scientific">Rhododendron simsii</name>
    <name type="common">Sims's rhododendron</name>
    <dbReference type="NCBI Taxonomy" id="118357"/>
    <lineage>
        <taxon>Eukaryota</taxon>
        <taxon>Viridiplantae</taxon>
        <taxon>Streptophyta</taxon>
        <taxon>Embryophyta</taxon>
        <taxon>Tracheophyta</taxon>
        <taxon>Spermatophyta</taxon>
        <taxon>Magnoliopsida</taxon>
        <taxon>eudicotyledons</taxon>
        <taxon>Gunneridae</taxon>
        <taxon>Pentapetalae</taxon>
        <taxon>asterids</taxon>
        <taxon>Ericales</taxon>
        <taxon>Ericaceae</taxon>
        <taxon>Ericoideae</taxon>
        <taxon>Rhodoreae</taxon>
        <taxon>Rhododendron</taxon>
    </lineage>
</organism>
<keyword evidence="3" id="KW-1185">Reference proteome</keyword>
<keyword evidence="1" id="KW-0812">Transmembrane</keyword>
<gene>
    <name evidence="2" type="ORF">RHSIM_Rhsim03G0011800</name>
</gene>
<reference evidence="2" key="1">
    <citation type="submission" date="2019-11" db="EMBL/GenBank/DDBJ databases">
        <authorList>
            <person name="Liu Y."/>
            <person name="Hou J."/>
            <person name="Li T.-Q."/>
            <person name="Guan C.-H."/>
            <person name="Wu X."/>
            <person name="Wu H.-Z."/>
            <person name="Ling F."/>
            <person name="Zhang R."/>
            <person name="Shi X.-G."/>
            <person name="Ren J.-P."/>
            <person name="Chen E.-F."/>
            <person name="Sun J.-M."/>
        </authorList>
    </citation>
    <scope>NUCLEOTIDE SEQUENCE</scope>
    <source>
        <strain evidence="2">Adult_tree_wgs_1</strain>
        <tissue evidence="2">Leaves</tissue>
    </source>
</reference>
<dbReference type="AlphaFoldDB" id="A0A834H7T8"/>
<feature type="transmembrane region" description="Helical" evidence="1">
    <location>
        <begin position="72"/>
        <end position="92"/>
    </location>
</feature>
<dbReference type="Proteomes" id="UP000626092">
    <property type="component" value="Unassembled WGS sequence"/>
</dbReference>
<sequence>MKGLHQARELHLSSSPKAGFSEIKNLTFALQINFTMDMKKIACAALISAAAMGGALAQVSAPAPGPVSDAAAALPVVGFIGASILSFVALVLN</sequence>
<dbReference type="EMBL" id="WJXA01000003">
    <property type="protein sequence ID" value="KAF7149183.1"/>
    <property type="molecule type" value="Genomic_DNA"/>
</dbReference>